<keyword evidence="4" id="KW-1185">Reference proteome</keyword>
<reference evidence="3 4" key="1">
    <citation type="submission" date="2021-07" db="EMBL/GenBank/DDBJ databases">
        <title>Genomic diversity and antimicrobial resistance of Prevotella spp. isolated from chronic lung disease airways.</title>
        <authorList>
            <person name="Webb K.A."/>
            <person name="Olagoke O.S."/>
            <person name="Baird T."/>
            <person name="Neill J."/>
            <person name="Pham A."/>
            <person name="Wells T.J."/>
            <person name="Ramsay K.A."/>
            <person name="Bell S.C."/>
            <person name="Sarovich D.S."/>
            <person name="Price E.P."/>
        </authorList>
    </citation>
    <scope>NUCLEOTIDE SEQUENCE [LARGE SCALE GENOMIC DNA]</scope>
    <source>
        <strain evidence="3 4">SCHI0011.S.12</strain>
    </source>
</reference>
<proteinExistence type="predicted"/>
<comment type="caution">
    <text evidence="3">The sequence shown here is derived from an EMBL/GenBank/DDBJ whole genome shotgun (WGS) entry which is preliminary data.</text>
</comment>
<keyword evidence="2" id="KW-0472">Membrane</keyword>
<dbReference type="EMBL" id="JAHXCT010000001">
    <property type="protein sequence ID" value="MBW4768162.1"/>
    <property type="molecule type" value="Genomic_DNA"/>
</dbReference>
<sequence>MSNNNLFKKIFYLYYDGFKNMKLGKTLWLIIAIKLFIMFAILKVFFFPNHIKHQTQKGSEPEYVSKELIQRSK</sequence>
<organism evidence="3 4">
    <name type="scientific">Hoylesella nanceiensis</name>
    <dbReference type="NCBI Taxonomy" id="425941"/>
    <lineage>
        <taxon>Bacteria</taxon>
        <taxon>Pseudomonadati</taxon>
        <taxon>Bacteroidota</taxon>
        <taxon>Bacteroidia</taxon>
        <taxon>Bacteroidales</taxon>
        <taxon>Prevotellaceae</taxon>
        <taxon>Hoylesella</taxon>
    </lineage>
</organism>
<dbReference type="InterPro" id="IPR027853">
    <property type="entry name" value="DUF4492"/>
</dbReference>
<protein>
    <submittedName>
        <fullName evidence="3">DUF4492 domain-containing protein</fullName>
    </submittedName>
</protein>
<accession>A0ABS6Y9B3</accession>
<gene>
    <name evidence="3" type="ORF">KZO38_00050</name>
</gene>
<evidence type="ECO:0000256" key="2">
    <source>
        <dbReference type="SAM" id="Phobius"/>
    </source>
</evidence>
<dbReference type="Proteomes" id="UP000788426">
    <property type="component" value="Unassembled WGS sequence"/>
</dbReference>
<keyword evidence="2" id="KW-1133">Transmembrane helix</keyword>
<dbReference type="RefSeq" id="WP_018361344.1">
    <property type="nucleotide sequence ID" value="NZ_JABZTC010000019.1"/>
</dbReference>
<dbReference type="Pfam" id="PF14899">
    <property type="entry name" value="DUF4492"/>
    <property type="match status" value="1"/>
</dbReference>
<evidence type="ECO:0000313" key="4">
    <source>
        <dbReference type="Proteomes" id="UP000788426"/>
    </source>
</evidence>
<evidence type="ECO:0000256" key="1">
    <source>
        <dbReference type="SAM" id="MobiDB-lite"/>
    </source>
</evidence>
<feature type="transmembrane region" description="Helical" evidence="2">
    <location>
        <begin position="27"/>
        <end position="47"/>
    </location>
</feature>
<evidence type="ECO:0000313" key="3">
    <source>
        <dbReference type="EMBL" id="MBW4768162.1"/>
    </source>
</evidence>
<name>A0ABS6Y9B3_9BACT</name>
<feature type="region of interest" description="Disordered" evidence="1">
    <location>
        <begin position="54"/>
        <end position="73"/>
    </location>
</feature>
<keyword evidence="2" id="KW-0812">Transmembrane</keyword>
<dbReference type="GeneID" id="93181408"/>
<feature type="compositionally biased region" description="Basic and acidic residues" evidence="1">
    <location>
        <begin position="59"/>
        <end position="73"/>
    </location>
</feature>